<accession>A0AAE9F9D0</accession>
<evidence type="ECO:0000313" key="2">
    <source>
        <dbReference type="EMBL" id="UMM38077.1"/>
    </source>
</evidence>
<protein>
    <submittedName>
        <fullName evidence="2">Uncharacterized protein</fullName>
    </submittedName>
</protein>
<keyword evidence="3" id="KW-1185">Reference proteome</keyword>
<evidence type="ECO:0000313" key="3">
    <source>
        <dbReference type="Proteomes" id="UP000829354"/>
    </source>
</evidence>
<proteinExistence type="predicted"/>
<reference evidence="2 3" key="1">
    <citation type="submission" date="2022-04" db="EMBL/GenBank/DDBJ databases">
        <title>Chromosome-level reference genomes for two strains of Caenorhabditis briggsae: an improved platform for comparative genomics.</title>
        <authorList>
            <person name="Stevens L."/>
            <person name="Andersen E."/>
        </authorList>
    </citation>
    <scope>NUCLEOTIDE SEQUENCE [LARGE SCALE GENOMIC DNA]</scope>
    <source>
        <strain evidence="2">VX34</strain>
        <tissue evidence="2">Whole-organism</tissue>
    </source>
</reference>
<sequence length="234" mass="26920">MVQLYNPSASILDLKPSSTAIKPWRAVDDFRAAEQTGYLHWEECTVAGCFNGQPQVKAVPFSTLFLHNQNNTNFGTVFEDNLLDTQNRRCYQCGRRTMREVRIVNGGYLIVSLNRPNDVNFDNFPVDEIVSMYEATWRLEGFARYEGNEREKAIIGVTQFCVPHRIQEKCRNAPNGAHRNHSCIGRCPAKTDGRRAKDESTENRELKAERDHLVNQINARDEYEFDQPIGRPEH</sequence>
<dbReference type="AlphaFoldDB" id="A0AAE9F9D0"/>
<organism evidence="2 3">
    <name type="scientific">Caenorhabditis briggsae</name>
    <dbReference type="NCBI Taxonomy" id="6238"/>
    <lineage>
        <taxon>Eukaryota</taxon>
        <taxon>Metazoa</taxon>
        <taxon>Ecdysozoa</taxon>
        <taxon>Nematoda</taxon>
        <taxon>Chromadorea</taxon>
        <taxon>Rhabditida</taxon>
        <taxon>Rhabditina</taxon>
        <taxon>Rhabditomorpha</taxon>
        <taxon>Rhabditoidea</taxon>
        <taxon>Rhabditidae</taxon>
        <taxon>Peloderinae</taxon>
        <taxon>Caenorhabditis</taxon>
    </lineage>
</organism>
<evidence type="ECO:0000256" key="1">
    <source>
        <dbReference type="SAM" id="MobiDB-lite"/>
    </source>
</evidence>
<dbReference type="EMBL" id="CP092624">
    <property type="protein sequence ID" value="UMM38077.1"/>
    <property type="molecule type" value="Genomic_DNA"/>
</dbReference>
<dbReference type="Proteomes" id="UP000829354">
    <property type="component" value="Chromosome V"/>
</dbReference>
<feature type="compositionally biased region" description="Basic and acidic residues" evidence="1">
    <location>
        <begin position="189"/>
        <end position="210"/>
    </location>
</feature>
<name>A0AAE9F9D0_CAEBR</name>
<gene>
    <name evidence="2" type="ORF">L5515_009637</name>
</gene>
<feature type="region of interest" description="Disordered" evidence="1">
    <location>
        <begin position="188"/>
        <end position="210"/>
    </location>
</feature>